<proteinExistence type="inferred from homology"/>
<dbReference type="OrthoDB" id="3365660at2"/>
<evidence type="ECO:0000259" key="2">
    <source>
        <dbReference type="Pfam" id="PF08327"/>
    </source>
</evidence>
<evidence type="ECO:0000313" key="3">
    <source>
        <dbReference type="EMBL" id="CQD23974.1"/>
    </source>
</evidence>
<organism evidence="3 4">
    <name type="scientific">Mycobacterium lentiflavum</name>
    <dbReference type="NCBI Taxonomy" id="141349"/>
    <lineage>
        <taxon>Bacteria</taxon>
        <taxon>Bacillati</taxon>
        <taxon>Actinomycetota</taxon>
        <taxon>Actinomycetes</taxon>
        <taxon>Mycobacteriales</taxon>
        <taxon>Mycobacteriaceae</taxon>
        <taxon>Mycobacterium</taxon>
        <taxon>Mycobacterium simiae complex</taxon>
    </lineage>
</organism>
<accession>A0A0E4CR56</accession>
<dbReference type="RefSeq" id="WP_090609797.1">
    <property type="nucleotide sequence ID" value="NZ_CTEE01000002.1"/>
</dbReference>
<dbReference type="Gene3D" id="3.30.530.20">
    <property type="match status" value="1"/>
</dbReference>
<dbReference type="SUPFAM" id="SSF55961">
    <property type="entry name" value="Bet v1-like"/>
    <property type="match status" value="1"/>
</dbReference>
<evidence type="ECO:0000313" key="4">
    <source>
        <dbReference type="Proteomes" id="UP000199251"/>
    </source>
</evidence>
<evidence type="ECO:0000256" key="1">
    <source>
        <dbReference type="ARBA" id="ARBA00006817"/>
    </source>
</evidence>
<feature type="domain" description="Activator of Hsp90 ATPase homologue 1/2-like C-terminal" evidence="2">
    <location>
        <begin position="29"/>
        <end position="143"/>
    </location>
</feature>
<dbReference type="InterPro" id="IPR013538">
    <property type="entry name" value="ASHA1/2-like_C"/>
</dbReference>
<dbReference type="CDD" id="cd07814">
    <property type="entry name" value="SRPBCC_CalC_Aha1-like"/>
    <property type="match status" value="1"/>
</dbReference>
<gene>
    <name evidence="3" type="ORF">BN1232_05986</name>
</gene>
<dbReference type="AlphaFoldDB" id="A0A0E4CR56"/>
<reference evidence="3 4" key="1">
    <citation type="submission" date="2015-03" db="EMBL/GenBank/DDBJ databases">
        <authorList>
            <person name="Urmite Genomes"/>
        </authorList>
    </citation>
    <scope>NUCLEOTIDE SEQUENCE [LARGE SCALE GENOMIC DNA]</scope>
    <source>
        <strain evidence="3 4">CSUR P1491</strain>
    </source>
</reference>
<name>A0A0E4CR56_MYCLN</name>
<dbReference type="EMBL" id="CTEE01000002">
    <property type="protein sequence ID" value="CQD23974.1"/>
    <property type="molecule type" value="Genomic_DNA"/>
</dbReference>
<dbReference type="InterPro" id="IPR023393">
    <property type="entry name" value="START-like_dom_sf"/>
</dbReference>
<sequence>MTANVSPPPHLRAGEAETVLDKSLRYAMSKAELYELLVSEEAAAHWMGADVTIEPDVGGEVRVRMPGWPEIVGEFLDVLKPERLVVRWEAADWGRSLVTTIVTEAEGPHDSRLAVRESGFGPDDDLLRRRDWLWSHWLVRLAAAGAQRGS</sequence>
<comment type="similarity">
    <text evidence="1">Belongs to the AHA1 family.</text>
</comment>
<dbReference type="Proteomes" id="UP000199251">
    <property type="component" value="Unassembled WGS sequence"/>
</dbReference>
<protein>
    <recommendedName>
        <fullName evidence="2">Activator of Hsp90 ATPase homologue 1/2-like C-terminal domain-containing protein</fullName>
    </recommendedName>
</protein>
<dbReference type="Pfam" id="PF08327">
    <property type="entry name" value="AHSA1"/>
    <property type="match status" value="1"/>
</dbReference>